<dbReference type="OrthoDB" id="955705at2"/>
<keyword evidence="2" id="KW-1185">Reference proteome</keyword>
<evidence type="ECO:0008006" key="3">
    <source>
        <dbReference type="Google" id="ProtNLM"/>
    </source>
</evidence>
<evidence type="ECO:0000313" key="2">
    <source>
        <dbReference type="Proteomes" id="UP000271925"/>
    </source>
</evidence>
<organism evidence="1 2">
    <name type="scientific">Larkinella rosea</name>
    <dbReference type="NCBI Taxonomy" id="2025312"/>
    <lineage>
        <taxon>Bacteria</taxon>
        <taxon>Pseudomonadati</taxon>
        <taxon>Bacteroidota</taxon>
        <taxon>Cytophagia</taxon>
        <taxon>Cytophagales</taxon>
        <taxon>Spirosomataceae</taxon>
        <taxon>Larkinella</taxon>
    </lineage>
</organism>
<accession>A0A3P1C3C4</accession>
<evidence type="ECO:0000313" key="1">
    <source>
        <dbReference type="EMBL" id="RRB07797.1"/>
    </source>
</evidence>
<dbReference type="RefSeq" id="WP_124873240.1">
    <property type="nucleotide sequence ID" value="NZ_RQJO01000007.1"/>
</dbReference>
<gene>
    <name evidence="1" type="ORF">EHT25_08485</name>
</gene>
<protein>
    <recommendedName>
        <fullName evidence="3">DUF4595 domain-containing protein</fullName>
    </recommendedName>
</protein>
<comment type="caution">
    <text evidence="1">The sequence shown here is derived from an EMBL/GenBank/DDBJ whole genome shotgun (WGS) entry which is preliminary data.</text>
</comment>
<dbReference type="Proteomes" id="UP000271925">
    <property type="component" value="Unassembled WGS sequence"/>
</dbReference>
<dbReference type="EMBL" id="RQJO01000007">
    <property type="protein sequence ID" value="RRB07797.1"/>
    <property type="molecule type" value="Genomic_DNA"/>
</dbReference>
<proteinExistence type="predicted"/>
<reference evidence="1 2" key="1">
    <citation type="submission" date="2018-11" db="EMBL/GenBank/DDBJ databases">
        <authorList>
            <person name="Zhou Z."/>
            <person name="Wang G."/>
        </authorList>
    </citation>
    <scope>NUCLEOTIDE SEQUENCE [LARGE SCALE GENOMIC DNA]</scope>
    <source>
        <strain evidence="1 2">KCTC52004</strain>
    </source>
</reference>
<sequence length="271" mass="30920">MNSFPRMALFSATIVLLFDSCALDDHQPVPSIQIPDCPIQTYSVVEKSSFREGQNRDEPFQINGQDVLVGKLRSYTYQFDDQNRVIESHYIRHFASPVDRRETYEYGTDKVIHKVYDFGSSSPSLEEEIPLNAQGLWAKTGRTYDADGYLIEDTSEFGTTNYTIADGNVVRIEYRSTPGGPVSSYRTYEYDLTKPSLPNIDVTFRGKASKNLALKETNYTYSGTEPTVTSVVNFNYIDQGNGNIRRYYEFTESNVKYYALLDYAITCQPTR</sequence>
<dbReference type="AlphaFoldDB" id="A0A3P1C3C4"/>
<name>A0A3P1C3C4_9BACT</name>